<sequence length="42" mass="4718">MIAATTICRDTCLPFPSVVQKSVPPRLTDQCAGFKFERMMVQ</sequence>
<name>A0A2X0ME89_9BASI</name>
<keyword evidence="2" id="KW-1185">Reference proteome</keyword>
<evidence type="ECO:0000313" key="2">
    <source>
        <dbReference type="Proteomes" id="UP000249464"/>
    </source>
</evidence>
<accession>A0A2X0ME89</accession>
<organism evidence="1 2">
    <name type="scientific">Microbotryum silenes-dioicae</name>
    <dbReference type="NCBI Taxonomy" id="796604"/>
    <lineage>
        <taxon>Eukaryota</taxon>
        <taxon>Fungi</taxon>
        <taxon>Dikarya</taxon>
        <taxon>Basidiomycota</taxon>
        <taxon>Pucciniomycotina</taxon>
        <taxon>Microbotryomycetes</taxon>
        <taxon>Microbotryales</taxon>
        <taxon>Microbotryaceae</taxon>
        <taxon>Microbotryum</taxon>
    </lineage>
</organism>
<gene>
    <name evidence="1" type="primary">BQ5605_C009g05724</name>
    <name evidence="1" type="ORF">BQ5605_C009G05724</name>
</gene>
<proteinExistence type="predicted"/>
<evidence type="ECO:0000313" key="1">
    <source>
        <dbReference type="EMBL" id="SGY84881.1"/>
    </source>
</evidence>
<dbReference type="EMBL" id="FQNC01000049">
    <property type="protein sequence ID" value="SGY84881.1"/>
    <property type="molecule type" value="Genomic_DNA"/>
</dbReference>
<dbReference type="AlphaFoldDB" id="A0A2X0ME89"/>
<protein>
    <submittedName>
        <fullName evidence="1">BQ5605_C009g05724 protein</fullName>
    </submittedName>
</protein>
<dbReference type="Proteomes" id="UP000249464">
    <property type="component" value="Unassembled WGS sequence"/>
</dbReference>
<reference evidence="1 2" key="1">
    <citation type="submission" date="2016-11" db="EMBL/GenBank/DDBJ databases">
        <authorList>
            <person name="Jaros S."/>
            <person name="Januszkiewicz K."/>
            <person name="Wedrychowicz H."/>
        </authorList>
    </citation>
    <scope>NUCLEOTIDE SEQUENCE [LARGE SCALE GENOMIC DNA]</scope>
</reference>